<dbReference type="OrthoDB" id="4503239at2"/>
<evidence type="ECO:0000259" key="2">
    <source>
        <dbReference type="Pfam" id="PF06974"/>
    </source>
</evidence>
<dbReference type="Proteomes" id="UP000042997">
    <property type="component" value="Unassembled WGS sequence"/>
</dbReference>
<feature type="domain" description="O-acyltransferase WSD1-like N-terminal" evidence="1">
    <location>
        <begin position="14"/>
        <end position="248"/>
    </location>
</feature>
<dbReference type="InterPro" id="IPR004255">
    <property type="entry name" value="O-acyltransferase_WSD1_N"/>
</dbReference>
<gene>
    <name evidence="3" type="ORF">RHRU231_430112</name>
</gene>
<proteinExistence type="predicted"/>
<dbReference type="KEGG" id="rrz:CS378_01485"/>
<name>A0A098BJ29_9NOCA</name>
<dbReference type="eggNOG" id="COG1020">
    <property type="taxonomic scope" value="Bacteria"/>
</dbReference>
<dbReference type="EMBL" id="CCSD01000054">
    <property type="protein sequence ID" value="CDZ88734.1"/>
    <property type="molecule type" value="Genomic_DNA"/>
</dbReference>
<reference evidence="3 4" key="1">
    <citation type="journal article" date="2014" name="Genome Announc.">
        <title>Draft Genome Sequence of Propane- and Butane-Oxidizing Actinobacterium Rhodococcus ruber IEGM 231.</title>
        <authorList>
            <person name="Ivshina I.B."/>
            <person name="Kuyukina M.S."/>
            <person name="Krivoruchko A.V."/>
            <person name="Barbe V."/>
            <person name="Fischer C."/>
        </authorList>
    </citation>
    <scope>NUCLEOTIDE SEQUENCE [LARGE SCALE GENOMIC DNA]</scope>
</reference>
<evidence type="ECO:0000259" key="1">
    <source>
        <dbReference type="Pfam" id="PF03007"/>
    </source>
</evidence>
<dbReference type="GO" id="GO:0004144">
    <property type="term" value="F:diacylglycerol O-acyltransferase activity"/>
    <property type="evidence" value="ECO:0007669"/>
    <property type="project" value="InterPro"/>
</dbReference>
<sequence length="470" mass="49834">MSIRQWRHARLTWADAANYYESKPGRPTDWSAFVVFDEQDRTVRGPGDALAHLRSRTHLLTALDRRIVEAPGRLDYPYWVRAQLPPEQRIEYREWAGGSFTDCIDAIADLCADPLDVRRRAWCLHVFAGVSDPDDPTATVTVVVLQVSHAVMVGSALGAFLGALFGADGQPLRVPGLAPAATRPHHAAAAVSGVARFARWYLGLGAVLVRRAASARSADTPAVPSPAARPMLARAPGRDRAIRIVRPDLGSLVGRTYTVTAMGLAAVSLALQRYLGEHCAPVVDVRVAVPVAVGAAGVALGVNRLTAAIVPLCTEVADPRDRVAAVADALAHERRIATSPEVLDRLAGAGAVPYPVYRRVTDRHDRAASAGGAPGPAQTAVTSVDCGGEADWTYGGAAFRFVAGIQSLRPGMGLVHSFSRAGDSFAVTVMSSPLLMPDLDRYATLLEEGFAEVIEATGGRRSGTGPRGRG</sequence>
<dbReference type="RefSeq" id="WP_010592692.1">
    <property type="nucleotide sequence ID" value="NZ_CP023714.1"/>
</dbReference>
<dbReference type="Pfam" id="PF06974">
    <property type="entry name" value="WS_DGAT_C"/>
    <property type="match status" value="1"/>
</dbReference>
<dbReference type="GO" id="GO:0045017">
    <property type="term" value="P:glycerolipid biosynthetic process"/>
    <property type="evidence" value="ECO:0007669"/>
    <property type="project" value="InterPro"/>
</dbReference>
<evidence type="ECO:0000313" key="4">
    <source>
        <dbReference type="Proteomes" id="UP000042997"/>
    </source>
</evidence>
<accession>A0A098BJ29</accession>
<dbReference type="InterPro" id="IPR009721">
    <property type="entry name" value="O-acyltransferase_WSD1_C"/>
</dbReference>
<feature type="domain" description="O-acyltransferase WSD1 C-terminal" evidence="2">
    <location>
        <begin position="303"/>
        <end position="452"/>
    </location>
</feature>
<evidence type="ECO:0000313" key="3">
    <source>
        <dbReference type="EMBL" id="CDZ88734.1"/>
    </source>
</evidence>
<organism evidence="3 4">
    <name type="scientific">Rhodococcus ruber</name>
    <dbReference type="NCBI Taxonomy" id="1830"/>
    <lineage>
        <taxon>Bacteria</taxon>
        <taxon>Bacillati</taxon>
        <taxon>Actinomycetota</taxon>
        <taxon>Actinomycetes</taxon>
        <taxon>Mycobacteriales</taxon>
        <taxon>Nocardiaceae</taxon>
        <taxon>Rhodococcus</taxon>
    </lineage>
</organism>
<dbReference type="Pfam" id="PF03007">
    <property type="entry name" value="WS_DGAT_cat"/>
    <property type="match status" value="1"/>
</dbReference>
<protein>
    <submittedName>
        <fullName evidence="3">Uncharacterized protein</fullName>
    </submittedName>
</protein>
<dbReference type="AlphaFoldDB" id="A0A098BJ29"/>